<evidence type="ECO:0000313" key="2">
    <source>
        <dbReference type="Proteomes" id="UP000286641"/>
    </source>
</evidence>
<feature type="compositionally biased region" description="Low complexity" evidence="1">
    <location>
        <begin position="151"/>
        <end position="160"/>
    </location>
</feature>
<accession>A0A3Q7MYJ3</accession>
<name>A0A3Q7MYJ3_CALUR</name>
<dbReference type="InParanoid" id="A0A3Q7MYJ3"/>
<dbReference type="AlphaFoldDB" id="A0A3Q7MYJ3"/>
<feature type="region of interest" description="Disordered" evidence="1">
    <location>
        <begin position="1"/>
        <end position="41"/>
    </location>
</feature>
<evidence type="ECO:0000313" key="3">
    <source>
        <dbReference type="RefSeq" id="XP_025711827.1"/>
    </source>
</evidence>
<feature type="compositionally biased region" description="Pro residues" evidence="1">
    <location>
        <begin position="126"/>
        <end position="136"/>
    </location>
</feature>
<sequence length="189" mass="19400">MRASRNLRATESLGRPETEESPRDQAWKGACGAGAATGGPSWLAQLAPQLTGPSVRKLKVSYVRAGARSGVLGPGGPPPAERRPPSRSGQRCGGPGRSKRAGQGGAGVGGGYLGPQHSAETRPRRPYPGPPAPGRPGPRGTANRRRPAPDRAPGPLSSRPRPSPHPKLRDVQAPVDPSSGAGTPRALLP</sequence>
<reference key="1">
    <citation type="submission" date="2019-01" db="UniProtKB">
        <authorList>
            <consortium name="RefSeq"/>
        </authorList>
    </citation>
    <scope>IDENTIFICATION</scope>
</reference>
<feature type="compositionally biased region" description="Gly residues" evidence="1">
    <location>
        <begin position="91"/>
        <end position="113"/>
    </location>
</feature>
<keyword evidence="2" id="KW-1185">Reference proteome</keyword>
<organism evidence="2 3">
    <name type="scientific">Callorhinus ursinus</name>
    <name type="common">Northern fur seal</name>
    <dbReference type="NCBI Taxonomy" id="34884"/>
    <lineage>
        <taxon>Eukaryota</taxon>
        <taxon>Metazoa</taxon>
        <taxon>Chordata</taxon>
        <taxon>Craniata</taxon>
        <taxon>Vertebrata</taxon>
        <taxon>Euteleostomi</taxon>
        <taxon>Mammalia</taxon>
        <taxon>Eutheria</taxon>
        <taxon>Laurasiatheria</taxon>
        <taxon>Carnivora</taxon>
        <taxon>Caniformia</taxon>
        <taxon>Pinnipedia</taxon>
        <taxon>Otariidae</taxon>
        <taxon>Callorhinus</taxon>
    </lineage>
</organism>
<gene>
    <name evidence="3" type="primary">LOC112811748</name>
</gene>
<evidence type="ECO:0000256" key="1">
    <source>
        <dbReference type="SAM" id="MobiDB-lite"/>
    </source>
</evidence>
<protein>
    <submittedName>
        <fullName evidence="3">Uncharacterized protein LOC112811748</fullName>
    </submittedName>
</protein>
<dbReference type="RefSeq" id="XP_025711827.1">
    <property type="nucleotide sequence ID" value="XM_025856042.1"/>
</dbReference>
<feature type="compositionally biased region" description="Basic and acidic residues" evidence="1">
    <location>
        <begin position="14"/>
        <end position="26"/>
    </location>
</feature>
<reference evidence="3" key="2">
    <citation type="submission" date="2025-08" db="UniProtKB">
        <authorList>
            <consortium name="RefSeq"/>
        </authorList>
    </citation>
    <scope>IDENTIFICATION</scope>
    <source>
        <tissue evidence="3">Blood</tissue>
    </source>
</reference>
<feature type="region of interest" description="Disordered" evidence="1">
    <location>
        <begin position="67"/>
        <end position="189"/>
    </location>
</feature>
<dbReference type="Proteomes" id="UP000286641">
    <property type="component" value="Unplaced"/>
</dbReference>
<proteinExistence type="predicted"/>